<dbReference type="CDD" id="cd02440">
    <property type="entry name" value="AdoMet_MTases"/>
    <property type="match status" value="1"/>
</dbReference>
<dbReference type="Pfam" id="PF13649">
    <property type="entry name" value="Methyltransf_25"/>
    <property type="match status" value="1"/>
</dbReference>
<dbReference type="PANTHER" id="PTHR43861">
    <property type="entry name" value="TRANS-ACONITATE 2-METHYLTRANSFERASE-RELATED"/>
    <property type="match status" value="1"/>
</dbReference>
<dbReference type="InterPro" id="IPR041698">
    <property type="entry name" value="Methyltransf_25"/>
</dbReference>
<proteinExistence type="predicted"/>
<keyword evidence="3" id="KW-0489">Methyltransferase</keyword>
<evidence type="ECO:0000313" key="4">
    <source>
        <dbReference type="Proteomes" id="UP001595904"/>
    </source>
</evidence>
<evidence type="ECO:0000256" key="1">
    <source>
        <dbReference type="ARBA" id="ARBA00022679"/>
    </source>
</evidence>
<evidence type="ECO:0000313" key="3">
    <source>
        <dbReference type="EMBL" id="MFC4311117.1"/>
    </source>
</evidence>
<reference evidence="4" key="1">
    <citation type="journal article" date="2019" name="Int. J. Syst. Evol. Microbiol.">
        <title>The Global Catalogue of Microorganisms (GCM) 10K type strain sequencing project: providing services to taxonomists for standard genome sequencing and annotation.</title>
        <authorList>
            <consortium name="The Broad Institute Genomics Platform"/>
            <consortium name="The Broad Institute Genome Sequencing Center for Infectious Disease"/>
            <person name="Wu L."/>
            <person name="Ma J."/>
        </authorList>
    </citation>
    <scope>NUCLEOTIDE SEQUENCE [LARGE SCALE GENOMIC DNA]</scope>
    <source>
        <strain evidence="4">CGMCC 1.10759</strain>
    </source>
</reference>
<gene>
    <name evidence="3" type="ORF">ACFPN2_18615</name>
</gene>
<dbReference type="RefSeq" id="WP_380599169.1">
    <property type="nucleotide sequence ID" value="NZ_JBHSDU010000003.1"/>
</dbReference>
<keyword evidence="4" id="KW-1185">Reference proteome</keyword>
<feature type="domain" description="Methyltransferase" evidence="2">
    <location>
        <begin position="50"/>
        <end position="133"/>
    </location>
</feature>
<keyword evidence="1" id="KW-0808">Transferase</keyword>
<dbReference type="SUPFAM" id="SSF53335">
    <property type="entry name" value="S-adenosyl-L-methionine-dependent methyltransferases"/>
    <property type="match status" value="1"/>
</dbReference>
<dbReference type="Proteomes" id="UP001595904">
    <property type="component" value="Unassembled WGS sequence"/>
</dbReference>
<dbReference type="GO" id="GO:0008168">
    <property type="term" value="F:methyltransferase activity"/>
    <property type="evidence" value="ECO:0007669"/>
    <property type="project" value="UniProtKB-KW"/>
</dbReference>
<organism evidence="3 4">
    <name type="scientific">Steroidobacter flavus</name>
    <dbReference type="NCBI Taxonomy" id="1842136"/>
    <lineage>
        <taxon>Bacteria</taxon>
        <taxon>Pseudomonadati</taxon>
        <taxon>Pseudomonadota</taxon>
        <taxon>Gammaproteobacteria</taxon>
        <taxon>Steroidobacterales</taxon>
        <taxon>Steroidobacteraceae</taxon>
        <taxon>Steroidobacter</taxon>
    </lineage>
</organism>
<accession>A0ABV8SVP4</accession>
<dbReference type="InterPro" id="IPR029063">
    <property type="entry name" value="SAM-dependent_MTases_sf"/>
</dbReference>
<name>A0ABV8SVP4_9GAMM</name>
<comment type="caution">
    <text evidence="3">The sequence shown here is derived from an EMBL/GenBank/DDBJ whole genome shotgun (WGS) entry which is preliminary data.</text>
</comment>
<evidence type="ECO:0000259" key="2">
    <source>
        <dbReference type="Pfam" id="PF13649"/>
    </source>
</evidence>
<dbReference type="GO" id="GO:0032259">
    <property type="term" value="P:methylation"/>
    <property type="evidence" value="ECO:0007669"/>
    <property type="project" value="UniProtKB-KW"/>
</dbReference>
<protein>
    <submittedName>
        <fullName evidence="3">Class I SAM-dependent DNA methyltransferase</fullName>
    </submittedName>
</protein>
<sequence>MPTDKENPETIIGLYQRHADAWDRDRRAELITERAWMDRFTALLQPGASILDIGCGSGQPIAKYLIERGYKVTGVDSSPPLIEKCRARFPNNEWIVADMRALSLNKTFDALIAWDSFFHLSHDAQRAMFPIFKQHANDGAPLLFTTGPEHRVAMGEFHGEPLYHASLSIQEYRELLSSQGFSVIANTIEDPECGGHTVWLAQCLSVG</sequence>
<dbReference type="Gene3D" id="3.40.50.150">
    <property type="entry name" value="Vaccinia Virus protein VP39"/>
    <property type="match status" value="1"/>
</dbReference>
<dbReference type="EMBL" id="JBHSDU010000003">
    <property type="protein sequence ID" value="MFC4311117.1"/>
    <property type="molecule type" value="Genomic_DNA"/>
</dbReference>